<protein>
    <submittedName>
        <fullName evidence="2">Uncharacterized protein</fullName>
    </submittedName>
</protein>
<proteinExistence type="predicted"/>
<dbReference type="GeneTree" id="ENSGT01060000250178"/>
<evidence type="ECO:0000313" key="3">
    <source>
        <dbReference type="Proteomes" id="UP000694402"/>
    </source>
</evidence>
<name>A0A8C8GZU0_ONCTS</name>
<accession>A0A8C8GZU0</accession>
<organism evidence="2 3">
    <name type="scientific">Oncorhynchus tshawytscha</name>
    <name type="common">Chinook salmon</name>
    <name type="synonym">Salmo tshawytscha</name>
    <dbReference type="NCBI Taxonomy" id="74940"/>
    <lineage>
        <taxon>Eukaryota</taxon>
        <taxon>Metazoa</taxon>
        <taxon>Chordata</taxon>
        <taxon>Craniata</taxon>
        <taxon>Vertebrata</taxon>
        <taxon>Euteleostomi</taxon>
        <taxon>Actinopterygii</taxon>
        <taxon>Neopterygii</taxon>
        <taxon>Teleostei</taxon>
        <taxon>Protacanthopterygii</taxon>
        <taxon>Salmoniformes</taxon>
        <taxon>Salmonidae</taxon>
        <taxon>Salmoninae</taxon>
        <taxon>Oncorhynchus</taxon>
    </lineage>
</organism>
<evidence type="ECO:0000256" key="1">
    <source>
        <dbReference type="SAM" id="Phobius"/>
    </source>
</evidence>
<reference evidence="2" key="2">
    <citation type="submission" date="2025-09" db="UniProtKB">
        <authorList>
            <consortium name="Ensembl"/>
        </authorList>
    </citation>
    <scope>IDENTIFICATION</scope>
</reference>
<dbReference type="Ensembl" id="ENSOTST00005063473.2">
    <property type="protein sequence ID" value="ENSOTSP00005058314.1"/>
    <property type="gene ID" value="ENSOTSG00005028107.2"/>
</dbReference>
<keyword evidence="1" id="KW-0472">Membrane</keyword>
<sequence length="153" mass="16438">MDNTSSSGPSKGGASPEYSNTEFVAGMSPLSPYLNVDPIYFTHVSSNLNIAFFTIGGCCITCEILFLPLLPLFLPLPSHSRTKDMAWSKPRNVQLLNLVTFQGATWANTLGSLGEYNVAAGIMTGMLYTSTENTNLGLSGLVDQESLMVYLNG</sequence>
<keyword evidence="1" id="KW-0812">Transmembrane</keyword>
<keyword evidence="1" id="KW-1133">Transmembrane helix</keyword>
<dbReference type="Proteomes" id="UP000694402">
    <property type="component" value="Unassembled WGS sequence"/>
</dbReference>
<keyword evidence="3" id="KW-1185">Reference proteome</keyword>
<evidence type="ECO:0000313" key="2">
    <source>
        <dbReference type="Ensembl" id="ENSOTSP00005058314.1"/>
    </source>
</evidence>
<reference evidence="2" key="1">
    <citation type="submission" date="2025-08" db="UniProtKB">
        <authorList>
            <consortium name="Ensembl"/>
        </authorList>
    </citation>
    <scope>IDENTIFICATION</scope>
</reference>
<dbReference type="AlphaFoldDB" id="A0A8C8GZU0"/>
<feature type="transmembrane region" description="Helical" evidence="1">
    <location>
        <begin position="50"/>
        <end position="74"/>
    </location>
</feature>